<keyword evidence="3" id="KW-1185">Reference proteome</keyword>
<evidence type="ECO:0000313" key="3">
    <source>
        <dbReference type="Proteomes" id="UP001228376"/>
    </source>
</evidence>
<reference evidence="2 3" key="1">
    <citation type="submission" date="2023-10" db="EMBL/GenBank/DDBJ databases">
        <title>179-bfca-hs.</title>
        <authorList>
            <person name="Miliotis G."/>
            <person name="Sengupta P."/>
            <person name="Hameed A."/>
            <person name="Chuvochina M."/>
            <person name="Mcdonagh F."/>
            <person name="Simpson A.C."/>
            <person name="Singh N.K."/>
            <person name="Rekha P.D."/>
            <person name="Raman K."/>
            <person name="Hugenholtz P."/>
            <person name="Venkateswaran K."/>
        </authorList>
    </citation>
    <scope>NUCLEOTIDE SEQUENCE [LARGE SCALE GENOMIC DNA]</scope>
    <source>
        <strain evidence="2 3">179-BFC-A-HS</strain>
    </source>
</reference>
<evidence type="ECO:0000313" key="2">
    <source>
        <dbReference type="EMBL" id="MDY0405020.1"/>
    </source>
</evidence>
<name>A0ABU5CFM3_9BACI</name>
<proteinExistence type="predicted"/>
<dbReference type="Pfam" id="PF11796">
    <property type="entry name" value="DUF3323"/>
    <property type="match status" value="1"/>
</dbReference>
<protein>
    <submittedName>
        <fullName evidence="2">TIGR02679 domain-containing protein</fullName>
    </submittedName>
</protein>
<organism evidence="2 3">
    <name type="scientific">Tigheibacillus jepli</name>
    <dbReference type="NCBI Taxonomy" id="3035914"/>
    <lineage>
        <taxon>Bacteria</taxon>
        <taxon>Bacillati</taxon>
        <taxon>Bacillota</taxon>
        <taxon>Bacilli</taxon>
        <taxon>Bacillales</taxon>
        <taxon>Bacillaceae</taxon>
        <taxon>Tigheibacillus</taxon>
    </lineage>
</organism>
<dbReference type="InterPro" id="IPR024466">
    <property type="entry name" value="CHP02679_N"/>
</dbReference>
<evidence type="ECO:0000259" key="1">
    <source>
        <dbReference type="Pfam" id="PF11796"/>
    </source>
</evidence>
<gene>
    <name evidence="2" type="ORF">P5G51_006055</name>
</gene>
<accession>A0ABU5CFM3</accession>
<dbReference type="RefSeq" id="WP_320384388.1">
    <property type="nucleotide sequence ID" value="NZ_JAROCA020000001.1"/>
</dbReference>
<comment type="caution">
    <text evidence="2">The sequence shown here is derived from an EMBL/GenBank/DDBJ whole genome shotgun (WGS) entry which is preliminary data.</text>
</comment>
<sequence>MGHVREALAYFKSERVYQQLFWQMRKKYESIGRIGGTVSTKLFSMEELRVISAFFGMPVEKLAAKSSISIKAFEQQLQATRFDGISLKELLEAYFGEELISKKQIKLNRQAEIQEFINELKEKHTILKFWFDYLAKRNADSRWILRLAETDKKVFEDWTCKLALAISALPVVAERLPMFAQRITADPHAFDLNENLGKLLLHVLAVHSSKMEDGAIVMPTSTEDVNELLQEYHIYRDDLLNFVTCAGFWPRTQMVLYTRCGRRQQRRTLS</sequence>
<dbReference type="Proteomes" id="UP001228376">
    <property type="component" value="Unassembled WGS sequence"/>
</dbReference>
<feature type="domain" description="Conserved hypothetical protein CHP02679 N terminus" evidence="1">
    <location>
        <begin position="35"/>
        <end position="248"/>
    </location>
</feature>
<dbReference type="EMBL" id="JAROCA020000001">
    <property type="protein sequence ID" value="MDY0405020.1"/>
    <property type="molecule type" value="Genomic_DNA"/>
</dbReference>